<dbReference type="AlphaFoldDB" id="A0AAV9DDZ7"/>
<comment type="caution">
    <text evidence="2">The sequence shown here is derived from an EMBL/GenBank/DDBJ whole genome shotgun (WGS) entry which is preliminary data.</text>
</comment>
<evidence type="ECO:0000313" key="2">
    <source>
        <dbReference type="EMBL" id="KAK1299126.1"/>
    </source>
</evidence>
<dbReference type="InterPro" id="IPR036691">
    <property type="entry name" value="Endo/exonu/phosph_ase_sf"/>
</dbReference>
<reference evidence="2" key="2">
    <citation type="submission" date="2023-06" db="EMBL/GenBank/DDBJ databases">
        <authorList>
            <person name="Ma L."/>
            <person name="Liu K.-W."/>
            <person name="Li Z."/>
            <person name="Hsiao Y.-Y."/>
            <person name="Qi Y."/>
            <person name="Fu T."/>
            <person name="Tang G."/>
            <person name="Zhang D."/>
            <person name="Sun W.-H."/>
            <person name="Liu D.-K."/>
            <person name="Li Y."/>
            <person name="Chen G.-Z."/>
            <person name="Liu X.-D."/>
            <person name="Liao X.-Y."/>
            <person name="Jiang Y.-T."/>
            <person name="Yu X."/>
            <person name="Hao Y."/>
            <person name="Huang J."/>
            <person name="Zhao X.-W."/>
            <person name="Ke S."/>
            <person name="Chen Y.-Y."/>
            <person name="Wu W.-L."/>
            <person name="Hsu J.-L."/>
            <person name="Lin Y.-F."/>
            <person name="Huang M.-D."/>
            <person name="Li C.-Y."/>
            <person name="Huang L."/>
            <person name="Wang Z.-W."/>
            <person name="Zhao X."/>
            <person name="Zhong W.-Y."/>
            <person name="Peng D.-H."/>
            <person name="Ahmad S."/>
            <person name="Lan S."/>
            <person name="Zhang J.-S."/>
            <person name="Tsai W.-C."/>
            <person name="Van De Peer Y."/>
            <person name="Liu Z.-J."/>
        </authorList>
    </citation>
    <scope>NUCLEOTIDE SEQUENCE</scope>
    <source>
        <strain evidence="2">CP</strain>
        <tissue evidence="2">Leaves</tissue>
    </source>
</reference>
<proteinExistence type="predicted"/>
<reference evidence="2" key="1">
    <citation type="journal article" date="2023" name="Nat. Commun.">
        <title>Diploid and tetraploid genomes of Acorus and the evolution of monocots.</title>
        <authorList>
            <person name="Ma L."/>
            <person name="Liu K.W."/>
            <person name="Li Z."/>
            <person name="Hsiao Y.Y."/>
            <person name="Qi Y."/>
            <person name="Fu T."/>
            <person name="Tang G.D."/>
            <person name="Zhang D."/>
            <person name="Sun W.H."/>
            <person name="Liu D.K."/>
            <person name="Li Y."/>
            <person name="Chen G.Z."/>
            <person name="Liu X.D."/>
            <person name="Liao X.Y."/>
            <person name="Jiang Y.T."/>
            <person name="Yu X."/>
            <person name="Hao Y."/>
            <person name="Huang J."/>
            <person name="Zhao X.W."/>
            <person name="Ke S."/>
            <person name="Chen Y.Y."/>
            <person name="Wu W.L."/>
            <person name="Hsu J.L."/>
            <person name="Lin Y.F."/>
            <person name="Huang M.D."/>
            <person name="Li C.Y."/>
            <person name="Huang L."/>
            <person name="Wang Z.W."/>
            <person name="Zhao X."/>
            <person name="Zhong W.Y."/>
            <person name="Peng D.H."/>
            <person name="Ahmad S."/>
            <person name="Lan S."/>
            <person name="Zhang J.S."/>
            <person name="Tsai W.C."/>
            <person name="Van de Peer Y."/>
            <person name="Liu Z.J."/>
        </authorList>
    </citation>
    <scope>NUCLEOTIDE SEQUENCE</scope>
    <source>
        <strain evidence="2">CP</strain>
    </source>
</reference>
<dbReference type="Gene3D" id="3.60.10.10">
    <property type="entry name" value="Endonuclease/exonuclease/phosphatase"/>
    <property type="match status" value="1"/>
</dbReference>
<name>A0AAV9DDZ7_ACOCL</name>
<keyword evidence="3" id="KW-1185">Reference proteome</keyword>
<dbReference type="SUPFAM" id="SSF56219">
    <property type="entry name" value="DNase I-like"/>
    <property type="match status" value="1"/>
</dbReference>
<dbReference type="EMBL" id="JAUJYO010000014">
    <property type="protein sequence ID" value="KAK1299126.1"/>
    <property type="molecule type" value="Genomic_DNA"/>
</dbReference>
<accession>A0AAV9DDZ7</accession>
<evidence type="ECO:0000256" key="1">
    <source>
        <dbReference type="SAM" id="MobiDB-lite"/>
    </source>
</evidence>
<organism evidence="2 3">
    <name type="scientific">Acorus calamus</name>
    <name type="common">Sweet flag</name>
    <dbReference type="NCBI Taxonomy" id="4465"/>
    <lineage>
        <taxon>Eukaryota</taxon>
        <taxon>Viridiplantae</taxon>
        <taxon>Streptophyta</taxon>
        <taxon>Embryophyta</taxon>
        <taxon>Tracheophyta</taxon>
        <taxon>Spermatophyta</taxon>
        <taxon>Magnoliopsida</taxon>
        <taxon>Liliopsida</taxon>
        <taxon>Acoraceae</taxon>
        <taxon>Acorus</taxon>
    </lineage>
</organism>
<feature type="region of interest" description="Disordered" evidence="1">
    <location>
        <begin position="154"/>
        <end position="183"/>
    </location>
</feature>
<evidence type="ECO:0000313" key="3">
    <source>
        <dbReference type="Proteomes" id="UP001180020"/>
    </source>
</evidence>
<protein>
    <submittedName>
        <fullName evidence="2">Uncharacterized protein</fullName>
    </submittedName>
</protein>
<feature type="compositionally biased region" description="Polar residues" evidence="1">
    <location>
        <begin position="80"/>
        <end position="93"/>
    </location>
</feature>
<dbReference type="Proteomes" id="UP001180020">
    <property type="component" value="Unassembled WGS sequence"/>
</dbReference>
<gene>
    <name evidence="2" type="ORF">QJS10_CPB14g01331</name>
</gene>
<sequence>MSHEYAQKGQRAPPPLNKGNGSSQGNGPSFNKFLPLHDNFGEGSSTQGFDANVPMTQAEAINKGPAQPDDSSAQQPSDSTLLSAHPQTASTLPTKHGSANVLPTDGALSKSHLMSNSVEISNVEVPSSSPLPLGELTQDIEVAVILPITRAECNMQMSPENEDSKGQPKDKKKKQKVAGISKHAASPIDGSPPFFFTTVYASNSSSDRISLWADLVSLSSQTSGLPWILGGDFNEVRFISEKRLAKAVCKRSCEHRHSKIFHREVLLWNTQNLAEVRS</sequence>
<feature type="compositionally biased region" description="Polar residues" evidence="1">
    <location>
        <begin position="19"/>
        <end position="29"/>
    </location>
</feature>
<feature type="region of interest" description="Disordered" evidence="1">
    <location>
        <begin position="1"/>
        <end position="107"/>
    </location>
</feature>
<feature type="compositionally biased region" description="Low complexity" evidence="1">
    <location>
        <begin position="65"/>
        <end position="79"/>
    </location>
</feature>